<dbReference type="PANTHER" id="PTHR21666:SF289">
    <property type="entry name" value="L-ALA--D-GLU ENDOPEPTIDASE"/>
    <property type="match status" value="1"/>
</dbReference>
<feature type="signal peptide" evidence="3">
    <location>
        <begin position="1"/>
        <end position="19"/>
    </location>
</feature>
<dbReference type="PANTHER" id="PTHR21666">
    <property type="entry name" value="PEPTIDASE-RELATED"/>
    <property type="match status" value="1"/>
</dbReference>
<evidence type="ECO:0000259" key="4">
    <source>
        <dbReference type="Pfam" id="PF01551"/>
    </source>
</evidence>
<gene>
    <name evidence="5" type="ORF">J0M35_04455</name>
</gene>
<evidence type="ECO:0000256" key="3">
    <source>
        <dbReference type="SAM" id="SignalP"/>
    </source>
</evidence>
<dbReference type="Gene3D" id="6.10.250.3150">
    <property type="match status" value="1"/>
</dbReference>
<dbReference type="InterPro" id="IPR011055">
    <property type="entry name" value="Dup_hybrid_motif"/>
</dbReference>
<dbReference type="Pfam" id="PF01551">
    <property type="entry name" value="Peptidase_M23"/>
    <property type="match status" value="1"/>
</dbReference>
<accession>A0A8J7TKK0</accession>
<dbReference type="InterPro" id="IPR050570">
    <property type="entry name" value="Cell_wall_metabolism_enzyme"/>
</dbReference>
<dbReference type="SUPFAM" id="SSF51261">
    <property type="entry name" value="Duplicated hybrid motif"/>
    <property type="match status" value="1"/>
</dbReference>
<keyword evidence="2" id="KW-0175">Coiled coil</keyword>
<evidence type="ECO:0000256" key="2">
    <source>
        <dbReference type="SAM" id="Coils"/>
    </source>
</evidence>
<dbReference type="Proteomes" id="UP000664277">
    <property type="component" value="Unassembled WGS sequence"/>
</dbReference>
<reference evidence="5" key="1">
    <citation type="submission" date="2021-02" db="EMBL/GenBank/DDBJ databases">
        <title>Genome-Resolved Metagenomics of a Microbial Community Performing Photosynthetic Biological Nutrient Removal.</title>
        <authorList>
            <person name="Mcdaniel E.A."/>
        </authorList>
    </citation>
    <scope>NUCLEOTIDE SEQUENCE</scope>
    <source>
        <strain evidence="5">UWPOB_OBS1</strain>
    </source>
</reference>
<name>A0A8J7TKK0_9BACT</name>
<dbReference type="CDD" id="cd12797">
    <property type="entry name" value="M23_peptidase"/>
    <property type="match status" value="1"/>
</dbReference>
<evidence type="ECO:0000313" key="5">
    <source>
        <dbReference type="EMBL" id="MBN8659589.1"/>
    </source>
</evidence>
<feature type="domain" description="M23ase beta-sheet core" evidence="4">
    <location>
        <begin position="298"/>
        <end position="393"/>
    </location>
</feature>
<feature type="chain" id="PRO_5035175021" evidence="3">
    <location>
        <begin position="20"/>
        <end position="398"/>
    </location>
</feature>
<proteinExistence type="predicted"/>
<feature type="coiled-coil region" evidence="2">
    <location>
        <begin position="39"/>
        <end position="101"/>
    </location>
</feature>
<evidence type="ECO:0000313" key="6">
    <source>
        <dbReference type="Proteomes" id="UP000664277"/>
    </source>
</evidence>
<dbReference type="GO" id="GO:0004222">
    <property type="term" value="F:metalloendopeptidase activity"/>
    <property type="evidence" value="ECO:0007669"/>
    <property type="project" value="TreeGrafter"/>
</dbReference>
<evidence type="ECO:0000256" key="1">
    <source>
        <dbReference type="ARBA" id="ARBA00022729"/>
    </source>
</evidence>
<comment type="caution">
    <text evidence="5">The sequence shown here is derived from an EMBL/GenBank/DDBJ whole genome shotgun (WGS) entry which is preliminary data.</text>
</comment>
<organism evidence="5 6">
    <name type="scientific">Candidatus Obscuribacter phosphatis</name>
    <dbReference type="NCBI Taxonomy" id="1906157"/>
    <lineage>
        <taxon>Bacteria</taxon>
        <taxon>Bacillati</taxon>
        <taxon>Candidatus Melainabacteria</taxon>
        <taxon>Candidatus Obscuribacterales</taxon>
        <taxon>Candidatus Obscuribacteraceae</taxon>
        <taxon>Candidatus Obscuribacter</taxon>
    </lineage>
</organism>
<sequence length="398" mass="44586">MALSVLAFFMQALSMQATAEAREHAISVSSQSVLYETQISATEAKKRLLQQERQKLESQKRSYHEKAMQLRKAEGKALKKLNVIQKQLNQTTGELKNTKQAVAVTEHKMVETQARIATVQNKEGSLKACASRRLREIYEGERLSFVEMLFQVDNLQSLLDRLYYQERVAEQDRKLIEELRARQAQLAKHKEALSEKKNALGEMVSQIAQKAMAIAKEKLSQQQVADQLRGQRAFYEQAERQLANESAALETQIFRMENSNRKRGGPIAVGSGNMCMPLRAPVTSPFGWRSHPIFRVRKFHTGVDLAGPNRSPIRAADGGNVLFTGWYGGYGKVVIVSHGNNMATLYAHLSRIAVSVGDNVTKGDVIAYEGTTGYSTGPHLHFEVRVNGKPQNPLSYVR</sequence>
<dbReference type="Gene3D" id="2.70.70.10">
    <property type="entry name" value="Glucose Permease (Domain IIA)"/>
    <property type="match status" value="1"/>
</dbReference>
<protein>
    <submittedName>
        <fullName evidence="5">Peptidoglycan DD-metalloendopeptidase family protein</fullName>
    </submittedName>
</protein>
<dbReference type="InterPro" id="IPR016047">
    <property type="entry name" value="M23ase_b-sheet_dom"/>
</dbReference>
<keyword evidence="1 3" id="KW-0732">Signal</keyword>
<dbReference type="EMBL" id="JAFLCK010000004">
    <property type="protein sequence ID" value="MBN8659589.1"/>
    <property type="molecule type" value="Genomic_DNA"/>
</dbReference>
<dbReference type="AlphaFoldDB" id="A0A8J7TKK0"/>